<gene>
    <name evidence="2" type="ORF">D9611_012867</name>
</gene>
<protein>
    <recommendedName>
        <fullName evidence="1">AB hydrolase-1 domain-containing protein</fullName>
    </recommendedName>
</protein>
<evidence type="ECO:0000259" key="1">
    <source>
        <dbReference type="Pfam" id="PF00561"/>
    </source>
</evidence>
<dbReference type="AlphaFoldDB" id="A0A8H5BBD9"/>
<feature type="domain" description="AB hydrolase-1" evidence="1">
    <location>
        <begin position="8"/>
        <end position="217"/>
    </location>
</feature>
<dbReference type="Proteomes" id="UP000541558">
    <property type="component" value="Unassembled WGS sequence"/>
</dbReference>
<dbReference type="SUPFAM" id="SSF53474">
    <property type="entry name" value="alpha/beta-Hydrolases"/>
    <property type="match status" value="1"/>
</dbReference>
<dbReference type="InterPro" id="IPR050228">
    <property type="entry name" value="Carboxylesterase_BioH"/>
</dbReference>
<dbReference type="OrthoDB" id="408373at2759"/>
<reference evidence="2 3" key="1">
    <citation type="journal article" date="2020" name="ISME J.">
        <title>Uncovering the hidden diversity of litter-decomposition mechanisms in mushroom-forming fungi.</title>
        <authorList>
            <person name="Floudas D."/>
            <person name="Bentzer J."/>
            <person name="Ahren D."/>
            <person name="Johansson T."/>
            <person name="Persson P."/>
            <person name="Tunlid A."/>
        </authorList>
    </citation>
    <scope>NUCLEOTIDE SEQUENCE [LARGE SCALE GENOMIC DNA]</scope>
    <source>
        <strain evidence="2 3">CBS 175.51</strain>
    </source>
</reference>
<sequence length="238" mass="25746">MYQMMMKVAYDLRGHGRSGKPGMPEEYSTKLLADDFVAVTRAFGVEKPLYIGWSLGGSFASDVLEHYGVDALAGVVYTMAVPYLAASPKVLTSYVQNTVIPGLTDLTNSSLALSTCIDMTTNLFSHPEKVPAEVLWSWLGSSALLEPAKATLISGLGRVQDTANLFKAGQGGLPVLVVNGDEDQYVVGEEVVRALEGFKGLEVHSVRGGSHALFWERQVVFVGVVGEFARRVFKRRVG</sequence>
<evidence type="ECO:0000313" key="2">
    <source>
        <dbReference type="EMBL" id="KAF5319771.1"/>
    </source>
</evidence>
<dbReference type="PANTHER" id="PTHR43194:SF2">
    <property type="entry name" value="PEROXISOMAL MEMBRANE PROTEIN LPX1"/>
    <property type="match status" value="1"/>
</dbReference>
<dbReference type="Gene3D" id="3.40.50.1820">
    <property type="entry name" value="alpha/beta hydrolase"/>
    <property type="match status" value="1"/>
</dbReference>
<organism evidence="2 3">
    <name type="scientific">Ephemerocybe angulata</name>
    <dbReference type="NCBI Taxonomy" id="980116"/>
    <lineage>
        <taxon>Eukaryota</taxon>
        <taxon>Fungi</taxon>
        <taxon>Dikarya</taxon>
        <taxon>Basidiomycota</taxon>
        <taxon>Agaricomycotina</taxon>
        <taxon>Agaricomycetes</taxon>
        <taxon>Agaricomycetidae</taxon>
        <taxon>Agaricales</taxon>
        <taxon>Agaricineae</taxon>
        <taxon>Psathyrellaceae</taxon>
        <taxon>Ephemerocybe</taxon>
    </lineage>
</organism>
<dbReference type="Pfam" id="PF00561">
    <property type="entry name" value="Abhydrolase_1"/>
    <property type="match status" value="1"/>
</dbReference>
<name>A0A8H5BBD9_9AGAR</name>
<dbReference type="InterPro" id="IPR029058">
    <property type="entry name" value="AB_hydrolase_fold"/>
</dbReference>
<dbReference type="EMBL" id="JAACJK010000173">
    <property type="protein sequence ID" value="KAF5319771.1"/>
    <property type="molecule type" value="Genomic_DNA"/>
</dbReference>
<keyword evidence="3" id="KW-1185">Reference proteome</keyword>
<comment type="caution">
    <text evidence="2">The sequence shown here is derived from an EMBL/GenBank/DDBJ whole genome shotgun (WGS) entry which is preliminary data.</text>
</comment>
<dbReference type="PANTHER" id="PTHR43194">
    <property type="entry name" value="HYDROLASE ALPHA/BETA FOLD FAMILY"/>
    <property type="match status" value="1"/>
</dbReference>
<proteinExistence type="predicted"/>
<evidence type="ECO:0000313" key="3">
    <source>
        <dbReference type="Proteomes" id="UP000541558"/>
    </source>
</evidence>
<dbReference type="InterPro" id="IPR000073">
    <property type="entry name" value="AB_hydrolase_1"/>
</dbReference>
<accession>A0A8H5BBD9</accession>